<evidence type="ECO:0000259" key="3">
    <source>
        <dbReference type="Pfam" id="PF00535"/>
    </source>
</evidence>
<evidence type="ECO:0000313" key="5">
    <source>
        <dbReference type="Proteomes" id="UP000787625"/>
    </source>
</evidence>
<dbReference type="Gene3D" id="3.90.550.10">
    <property type="entry name" value="Spore Coat Polysaccharide Biosynthesis Protein SpsA, Chain A"/>
    <property type="match status" value="1"/>
</dbReference>
<dbReference type="AlphaFoldDB" id="A0A9D2UJR2"/>
<keyword evidence="1 4" id="KW-0328">Glycosyltransferase</keyword>
<dbReference type="Proteomes" id="UP000787625">
    <property type="component" value="Unassembled WGS sequence"/>
</dbReference>
<evidence type="ECO:0000313" key="4">
    <source>
        <dbReference type="EMBL" id="HJD53654.1"/>
    </source>
</evidence>
<dbReference type="InterPro" id="IPR029044">
    <property type="entry name" value="Nucleotide-diphossugar_trans"/>
</dbReference>
<dbReference type="EMBL" id="DWUP01000190">
    <property type="protein sequence ID" value="HJD53654.1"/>
    <property type="molecule type" value="Genomic_DNA"/>
</dbReference>
<organism evidence="4 5">
    <name type="scientific">Candidatus Avibacteroides avistercoris</name>
    <dbReference type="NCBI Taxonomy" id="2840690"/>
    <lineage>
        <taxon>Bacteria</taxon>
        <taxon>Pseudomonadati</taxon>
        <taxon>Bacteroidota</taxon>
        <taxon>Bacteroidia</taxon>
        <taxon>Bacteroidales</taxon>
        <taxon>Bacteroidaceae</taxon>
        <taxon>Bacteroidaceae incertae sedis</taxon>
        <taxon>Candidatus Avibacteroides</taxon>
    </lineage>
</organism>
<dbReference type="Pfam" id="PF00535">
    <property type="entry name" value="Glycos_transf_2"/>
    <property type="match status" value="1"/>
</dbReference>
<sequence>MAHAPFFSIIVPVYNQQQGISKTLQSLVGQTFNNLEIIIINDGSTDDSLAICEAFASTDPRIRIVNKPNEGLPFARKSGLETAKGEYIHNLDGGDYVEHDAYECLSKAIIEGGNPDILVFRFKYVTTSGKDLPSKPYPATIRTTEDMMRHILTTMQYNSVWQYVYRRDLSDNIAFCKDLTLKEDLYYTIQLLNAADSLSIINDVLYCYVVDDASMANSKFTLRSLESLEKADALVEEFLRKNNMEQSFDYEILAMRLQSYALAVLGGLTWLIKDKKPEFDKAFKKYPCLKKTGEIRRIYKLLKAQEVGLLSPIIAYYKMKGKIRQ</sequence>
<gene>
    <name evidence="4" type="ORF">IAA93_08030</name>
</gene>
<protein>
    <submittedName>
        <fullName evidence="4">Glycosyltransferase</fullName>
        <ecNumber evidence="4">2.4.-.-</ecNumber>
    </submittedName>
</protein>
<accession>A0A9D2UJR2</accession>
<dbReference type="PANTHER" id="PTHR22916:SF51">
    <property type="entry name" value="GLYCOSYLTRANSFERASE EPSH-RELATED"/>
    <property type="match status" value="1"/>
</dbReference>
<dbReference type="GO" id="GO:0016758">
    <property type="term" value="F:hexosyltransferase activity"/>
    <property type="evidence" value="ECO:0007669"/>
    <property type="project" value="UniProtKB-ARBA"/>
</dbReference>
<dbReference type="InterPro" id="IPR001173">
    <property type="entry name" value="Glyco_trans_2-like"/>
</dbReference>
<dbReference type="CDD" id="cd00761">
    <property type="entry name" value="Glyco_tranf_GTA_type"/>
    <property type="match status" value="1"/>
</dbReference>
<dbReference type="PANTHER" id="PTHR22916">
    <property type="entry name" value="GLYCOSYLTRANSFERASE"/>
    <property type="match status" value="1"/>
</dbReference>
<proteinExistence type="predicted"/>
<reference evidence="4" key="1">
    <citation type="journal article" date="2021" name="PeerJ">
        <title>Extensive microbial diversity within the chicken gut microbiome revealed by metagenomics and culture.</title>
        <authorList>
            <person name="Gilroy R."/>
            <person name="Ravi A."/>
            <person name="Getino M."/>
            <person name="Pursley I."/>
            <person name="Horton D.L."/>
            <person name="Alikhan N.F."/>
            <person name="Baker D."/>
            <person name="Gharbi K."/>
            <person name="Hall N."/>
            <person name="Watson M."/>
            <person name="Adriaenssens E.M."/>
            <person name="Foster-Nyarko E."/>
            <person name="Jarju S."/>
            <person name="Secka A."/>
            <person name="Antonio M."/>
            <person name="Oren A."/>
            <person name="Chaudhuri R.R."/>
            <person name="La Ragione R."/>
            <person name="Hildebrand F."/>
            <person name="Pallen M.J."/>
        </authorList>
    </citation>
    <scope>NUCLEOTIDE SEQUENCE</scope>
    <source>
        <strain evidence="4">MalCec1-1739</strain>
    </source>
</reference>
<name>A0A9D2UJR2_9BACT</name>
<comment type="caution">
    <text evidence="4">The sequence shown here is derived from an EMBL/GenBank/DDBJ whole genome shotgun (WGS) entry which is preliminary data.</text>
</comment>
<evidence type="ECO:0000256" key="2">
    <source>
        <dbReference type="ARBA" id="ARBA00022679"/>
    </source>
</evidence>
<feature type="domain" description="Glycosyltransferase 2-like" evidence="3">
    <location>
        <begin position="8"/>
        <end position="170"/>
    </location>
</feature>
<dbReference type="SUPFAM" id="SSF53448">
    <property type="entry name" value="Nucleotide-diphospho-sugar transferases"/>
    <property type="match status" value="1"/>
</dbReference>
<reference evidence="4" key="2">
    <citation type="submission" date="2021-04" db="EMBL/GenBank/DDBJ databases">
        <authorList>
            <person name="Gilroy R."/>
        </authorList>
    </citation>
    <scope>NUCLEOTIDE SEQUENCE</scope>
    <source>
        <strain evidence="4">MalCec1-1739</strain>
    </source>
</reference>
<evidence type="ECO:0000256" key="1">
    <source>
        <dbReference type="ARBA" id="ARBA00022676"/>
    </source>
</evidence>
<keyword evidence="2 4" id="KW-0808">Transferase</keyword>
<dbReference type="EC" id="2.4.-.-" evidence="4"/>